<dbReference type="Proteomes" id="UP000805193">
    <property type="component" value="Unassembled WGS sequence"/>
</dbReference>
<comment type="caution">
    <text evidence="1">The sequence shown here is derived from an EMBL/GenBank/DDBJ whole genome shotgun (WGS) entry which is preliminary data.</text>
</comment>
<organism evidence="1 2">
    <name type="scientific">Ixodes persulcatus</name>
    <name type="common">Taiga tick</name>
    <dbReference type="NCBI Taxonomy" id="34615"/>
    <lineage>
        <taxon>Eukaryota</taxon>
        <taxon>Metazoa</taxon>
        <taxon>Ecdysozoa</taxon>
        <taxon>Arthropoda</taxon>
        <taxon>Chelicerata</taxon>
        <taxon>Arachnida</taxon>
        <taxon>Acari</taxon>
        <taxon>Parasitiformes</taxon>
        <taxon>Ixodida</taxon>
        <taxon>Ixodoidea</taxon>
        <taxon>Ixodidae</taxon>
        <taxon>Ixodinae</taxon>
        <taxon>Ixodes</taxon>
    </lineage>
</organism>
<evidence type="ECO:0000313" key="1">
    <source>
        <dbReference type="EMBL" id="KAG0429484.1"/>
    </source>
</evidence>
<feature type="non-terminal residue" evidence="1">
    <location>
        <position position="1"/>
    </location>
</feature>
<keyword evidence="2" id="KW-1185">Reference proteome</keyword>
<dbReference type="EMBL" id="JABSTQ010009408">
    <property type="protein sequence ID" value="KAG0429484.1"/>
    <property type="molecule type" value="Genomic_DNA"/>
</dbReference>
<gene>
    <name evidence="1" type="ORF">HPB47_023606</name>
</gene>
<name>A0AC60Q6L1_IXOPE</name>
<proteinExistence type="predicted"/>
<protein>
    <submittedName>
        <fullName evidence="1">Uncharacterized protein</fullName>
    </submittedName>
</protein>
<accession>A0AC60Q6L1</accession>
<sequence length="75" mass="8668">YSRSRDAELLRYSVYDSLWTLQDTVLDSHRDKEQNTTEGVAPQDKQGWICADAKFKALRMLSCSEIGTAYYDKEV</sequence>
<evidence type="ECO:0000313" key="2">
    <source>
        <dbReference type="Proteomes" id="UP000805193"/>
    </source>
</evidence>
<reference evidence="1 2" key="1">
    <citation type="journal article" date="2020" name="Cell">
        <title>Large-Scale Comparative Analyses of Tick Genomes Elucidate Their Genetic Diversity and Vector Capacities.</title>
        <authorList>
            <consortium name="Tick Genome and Microbiome Consortium (TIGMIC)"/>
            <person name="Jia N."/>
            <person name="Wang J."/>
            <person name="Shi W."/>
            <person name="Du L."/>
            <person name="Sun Y."/>
            <person name="Zhan W."/>
            <person name="Jiang J.F."/>
            <person name="Wang Q."/>
            <person name="Zhang B."/>
            <person name="Ji P."/>
            <person name="Bell-Sakyi L."/>
            <person name="Cui X.M."/>
            <person name="Yuan T.T."/>
            <person name="Jiang B.G."/>
            <person name="Yang W.F."/>
            <person name="Lam T.T."/>
            <person name="Chang Q.C."/>
            <person name="Ding S.J."/>
            <person name="Wang X.J."/>
            <person name="Zhu J.G."/>
            <person name="Ruan X.D."/>
            <person name="Zhao L."/>
            <person name="Wei J.T."/>
            <person name="Ye R.Z."/>
            <person name="Que T.C."/>
            <person name="Du C.H."/>
            <person name="Zhou Y.H."/>
            <person name="Cheng J.X."/>
            <person name="Dai P.F."/>
            <person name="Guo W.B."/>
            <person name="Han X.H."/>
            <person name="Huang E.J."/>
            <person name="Li L.F."/>
            <person name="Wei W."/>
            <person name="Gao Y.C."/>
            <person name="Liu J.Z."/>
            <person name="Shao H.Z."/>
            <person name="Wang X."/>
            <person name="Wang C.C."/>
            <person name="Yang T.C."/>
            <person name="Huo Q.B."/>
            <person name="Li W."/>
            <person name="Chen H.Y."/>
            <person name="Chen S.E."/>
            <person name="Zhou L.G."/>
            <person name="Ni X.B."/>
            <person name="Tian J.H."/>
            <person name="Sheng Y."/>
            <person name="Liu T."/>
            <person name="Pan Y.S."/>
            <person name="Xia L.Y."/>
            <person name="Li J."/>
            <person name="Zhao F."/>
            <person name="Cao W.C."/>
        </authorList>
    </citation>
    <scope>NUCLEOTIDE SEQUENCE [LARGE SCALE GENOMIC DNA]</scope>
    <source>
        <strain evidence="1">Iper-2018</strain>
    </source>
</reference>